<proteinExistence type="predicted"/>
<feature type="region of interest" description="Disordered" evidence="1">
    <location>
        <begin position="58"/>
        <end position="77"/>
    </location>
</feature>
<gene>
    <name evidence="2" type="ORF">O3P69_004872</name>
</gene>
<keyword evidence="3" id="KW-1185">Reference proteome</keyword>
<evidence type="ECO:0000313" key="3">
    <source>
        <dbReference type="Proteomes" id="UP001487740"/>
    </source>
</evidence>
<comment type="caution">
    <text evidence="2">The sequence shown here is derived from an EMBL/GenBank/DDBJ whole genome shotgun (WGS) entry which is preliminary data.</text>
</comment>
<dbReference type="EMBL" id="JARAKH010000014">
    <property type="protein sequence ID" value="KAK8397428.1"/>
    <property type="molecule type" value="Genomic_DNA"/>
</dbReference>
<accession>A0AAW0UDX6</accession>
<sequence>MQGSEEVRESGSERAFIISISFRGDFGGGTLISRQLMASTDTPLGRHRARHEHLLGLHTHTHHQGTVTLQDTGLATP</sequence>
<evidence type="ECO:0000313" key="2">
    <source>
        <dbReference type="EMBL" id="KAK8397428.1"/>
    </source>
</evidence>
<name>A0AAW0UDX6_SCYPA</name>
<reference evidence="2 3" key="1">
    <citation type="submission" date="2023-03" db="EMBL/GenBank/DDBJ databases">
        <title>High-quality genome of Scylla paramamosain provides insights in environmental adaptation.</title>
        <authorList>
            <person name="Zhang L."/>
        </authorList>
    </citation>
    <scope>NUCLEOTIDE SEQUENCE [LARGE SCALE GENOMIC DNA]</scope>
    <source>
        <strain evidence="2">LZ_2023a</strain>
        <tissue evidence="2">Muscle</tissue>
    </source>
</reference>
<protein>
    <submittedName>
        <fullName evidence="2">Uncharacterized protein</fullName>
    </submittedName>
</protein>
<evidence type="ECO:0000256" key="1">
    <source>
        <dbReference type="SAM" id="MobiDB-lite"/>
    </source>
</evidence>
<organism evidence="2 3">
    <name type="scientific">Scylla paramamosain</name>
    <name type="common">Mud crab</name>
    <dbReference type="NCBI Taxonomy" id="85552"/>
    <lineage>
        <taxon>Eukaryota</taxon>
        <taxon>Metazoa</taxon>
        <taxon>Ecdysozoa</taxon>
        <taxon>Arthropoda</taxon>
        <taxon>Crustacea</taxon>
        <taxon>Multicrustacea</taxon>
        <taxon>Malacostraca</taxon>
        <taxon>Eumalacostraca</taxon>
        <taxon>Eucarida</taxon>
        <taxon>Decapoda</taxon>
        <taxon>Pleocyemata</taxon>
        <taxon>Brachyura</taxon>
        <taxon>Eubrachyura</taxon>
        <taxon>Portunoidea</taxon>
        <taxon>Portunidae</taxon>
        <taxon>Portuninae</taxon>
        <taxon>Scylla</taxon>
    </lineage>
</organism>
<dbReference type="Proteomes" id="UP001487740">
    <property type="component" value="Unassembled WGS sequence"/>
</dbReference>
<dbReference type="AlphaFoldDB" id="A0AAW0UDX6"/>